<accession>A0A166U4F8</accession>
<protein>
    <submittedName>
        <fullName evidence="1">Ankyrin repeat protein (Phosphorylase superfamily protein)</fullName>
    </submittedName>
</protein>
<dbReference type="SUPFAM" id="SSF53167">
    <property type="entry name" value="Purine and uridine phosphorylases"/>
    <property type="match status" value="1"/>
</dbReference>
<proteinExistence type="predicted"/>
<dbReference type="STRING" id="708197.A0A166U4F8"/>
<sequence>MAKSVPARDFAIGWICALPTELAAAAKMMDETLADLPSQPADTNIYSFGRIGVHKVVAACLPAGQMGTNQPGGWKDFLELEGCQMSWNPASPYHLASAAYHFVCSHRRPVWWDFDIS</sequence>
<evidence type="ECO:0000313" key="1">
    <source>
        <dbReference type="EMBL" id="KZL72928.1"/>
    </source>
</evidence>
<keyword evidence="2" id="KW-1185">Reference proteome</keyword>
<evidence type="ECO:0000313" key="2">
    <source>
        <dbReference type="Proteomes" id="UP000076552"/>
    </source>
</evidence>
<dbReference type="PANTHER" id="PTHR46082">
    <property type="entry name" value="ATP/GTP-BINDING PROTEIN-RELATED"/>
    <property type="match status" value="1"/>
</dbReference>
<dbReference type="AlphaFoldDB" id="A0A166U4F8"/>
<dbReference type="EMBL" id="LFIV01000051">
    <property type="protein sequence ID" value="KZL72928.1"/>
    <property type="molecule type" value="Genomic_DNA"/>
</dbReference>
<dbReference type="Gene3D" id="3.40.50.1580">
    <property type="entry name" value="Nucleoside phosphorylase domain"/>
    <property type="match status" value="1"/>
</dbReference>
<reference evidence="1 2" key="1">
    <citation type="submission" date="2015-06" db="EMBL/GenBank/DDBJ databases">
        <title>Survival trade-offs in plant roots during colonization by closely related pathogenic and mutualistic fungi.</title>
        <authorList>
            <person name="Hacquard S."/>
            <person name="Kracher B."/>
            <person name="Hiruma K."/>
            <person name="Weinman A."/>
            <person name="Muench P."/>
            <person name="Garrido Oter R."/>
            <person name="Ver Loren van Themaat E."/>
            <person name="Dallerey J.-F."/>
            <person name="Damm U."/>
            <person name="Henrissat B."/>
            <person name="Lespinet O."/>
            <person name="Thon M."/>
            <person name="Kemen E."/>
            <person name="McHardy A.C."/>
            <person name="Schulze-Lefert P."/>
            <person name="O'Connell R.J."/>
        </authorList>
    </citation>
    <scope>NUCLEOTIDE SEQUENCE [LARGE SCALE GENOMIC DNA]</scope>
    <source>
        <strain evidence="1 2">0861</strain>
    </source>
</reference>
<dbReference type="GO" id="GO:0009116">
    <property type="term" value="P:nucleoside metabolic process"/>
    <property type="evidence" value="ECO:0007669"/>
    <property type="project" value="InterPro"/>
</dbReference>
<name>A0A166U4F8_9PEZI</name>
<gene>
    <name evidence="1" type="ORF">CT0861_09817</name>
</gene>
<dbReference type="GO" id="GO:0003824">
    <property type="term" value="F:catalytic activity"/>
    <property type="evidence" value="ECO:0007669"/>
    <property type="project" value="InterPro"/>
</dbReference>
<dbReference type="InterPro" id="IPR053137">
    <property type="entry name" value="NLR-like"/>
</dbReference>
<organism evidence="1 2">
    <name type="scientific">Colletotrichum tofieldiae</name>
    <dbReference type="NCBI Taxonomy" id="708197"/>
    <lineage>
        <taxon>Eukaryota</taxon>
        <taxon>Fungi</taxon>
        <taxon>Dikarya</taxon>
        <taxon>Ascomycota</taxon>
        <taxon>Pezizomycotina</taxon>
        <taxon>Sordariomycetes</taxon>
        <taxon>Hypocreomycetidae</taxon>
        <taxon>Glomerellales</taxon>
        <taxon>Glomerellaceae</taxon>
        <taxon>Colletotrichum</taxon>
        <taxon>Colletotrichum spaethianum species complex</taxon>
    </lineage>
</organism>
<dbReference type="PANTHER" id="PTHR46082:SF11">
    <property type="entry name" value="AAA+ ATPASE DOMAIN-CONTAINING PROTEIN-RELATED"/>
    <property type="match status" value="1"/>
</dbReference>
<dbReference type="Proteomes" id="UP000076552">
    <property type="component" value="Unassembled WGS sequence"/>
</dbReference>
<comment type="caution">
    <text evidence="1">The sequence shown here is derived from an EMBL/GenBank/DDBJ whole genome shotgun (WGS) entry which is preliminary data.</text>
</comment>
<dbReference type="InterPro" id="IPR035994">
    <property type="entry name" value="Nucleoside_phosphorylase_sf"/>
</dbReference>